<sequence>MFLTCDQNRLPAGLGVTSGMALWAVAEMAGCGDVLILQFAATKRDLPRVAMVEFASGAAKMLLQLASDGQIVRGAAVLSAKPHKESAQWRLEPLSEIHIGATAAFDDEHPLVSFARFTTAAGEEFSMPIGLAAKHSRGKRIYPSTPARSSKAGRRKPADVEGTD</sequence>
<feature type="region of interest" description="Disordered" evidence="1">
    <location>
        <begin position="136"/>
        <end position="164"/>
    </location>
</feature>
<keyword evidence="3" id="KW-1185">Reference proteome</keyword>
<dbReference type="AlphaFoldDB" id="A0A1N7S368"/>
<evidence type="ECO:0000313" key="2">
    <source>
        <dbReference type="EMBL" id="SIT41801.1"/>
    </source>
</evidence>
<comment type="caution">
    <text evidence="2">The sequence shown here is derived from an EMBL/GenBank/DDBJ whole genome shotgun (WGS) entry which is preliminary data.</text>
</comment>
<accession>A0A1N7S368</accession>
<dbReference type="Proteomes" id="UP000195569">
    <property type="component" value="Unassembled WGS sequence"/>
</dbReference>
<evidence type="ECO:0000256" key="1">
    <source>
        <dbReference type="SAM" id="MobiDB-lite"/>
    </source>
</evidence>
<name>A0A1N7S368_9BURK</name>
<organism evidence="2 3">
    <name type="scientific">Paraburkholderia piptadeniae</name>
    <dbReference type="NCBI Taxonomy" id="1701573"/>
    <lineage>
        <taxon>Bacteria</taxon>
        <taxon>Pseudomonadati</taxon>
        <taxon>Pseudomonadota</taxon>
        <taxon>Betaproteobacteria</taxon>
        <taxon>Burkholderiales</taxon>
        <taxon>Burkholderiaceae</taxon>
        <taxon>Paraburkholderia</taxon>
    </lineage>
</organism>
<gene>
    <name evidence="2" type="ORF">BN2476_300201</name>
</gene>
<proteinExistence type="predicted"/>
<dbReference type="EMBL" id="CYGY02000030">
    <property type="protein sequence ID" value="SIT41801.1"/>
    <property type="molecule type" value="Genomic_DNA"/>
</dbReference>
<reference evidence="2" key="1">
    <citation type="submission" date="2016-12" db="EMBL/GenBank/DDBJ databases">
        <authorList>
            <person name="Moulin L."/>
        </authorList>
    </citation>
    <scope>NUCLEOTIDE SEQUENCE [LARGE SCALE GENOMIC DNA]</scope>
    <source>
        <strain evidence="2">STM 7183</strain>
    </source>
</reference>
<protein>
    <submittedName>
        <fullName evidence="2">Uncharacterized protein</fullName>
    </submittedName>
</protein>
<evidence type="ECO:0000313" key="3">
    <source>
        <dbReference type="Proteomes" id="UP000195569"/>
    </source>
</evidence>